<keyword evidence="5" id="KW-0963">Cytoplasm</keyword>
<gene>
    <name evidence="8" type="ORF">HOO65_011223</name>
</gene>
<protein>
    <recommendedName>
        <fullName evidence="4">Biogenesis of lysosome-related organelles complex 1 subunit CNL1</fullName>
    </recommendedName>
    <alternativeName>
        <fullName evidence="6">CNO-like protein 1</fullName>
    </alternativeName>
</protein>
<feature type="region of interest" description="Disordered" evidence="7">
    <location>
        <begin position="30"/>
        <end position="56"/>
    </location>
</feature>
<evidence type="ECO:0000313" key="8">
    <source>
        <dbReference type="EMBL" id="KAL2891865.1"/>
    </source>
</evidence>
<feature type="compositionally biased region" description="Polar residues" evidence="7">
    <location>
        <begin position="202"/>
        <end position="213"/>
    </location>
</feature>
<accession>A0ABR4MUA9</accession>
<feature type="compositionally biased region" description="Low complexity" evidence="7">
    <location>
        <begin position="31"/>
        <end position="53"/>
    </location>
</feature>
<evidence type="ECO:0000313" key="9">
    <source>
        <dbReference type="Proteomes" id="UP001610728"/>
    </source>
</evidence>
<reference evidence="8 9" key="1">
    <citation type="submission" date="2020-05" db="EMBL/GenBank/DDBJ databases">
        <title>Ceratocystis lukuohia genome.</title>
        <authorList>
            <person name="Harrington T.C."/>
            <person name="Kim K."/>
            <person name="Mayers C.G."/>
        </authorList>
    </citation>
    <scope>NUCLEOTIDE SEQUENCE [LARGE SCALE GENOMIC DNA]</scope>
    <source>
        <strain evidence="8 9">C4212</strain>
    </source>
</reference>
<evidence type="ECO:0000256" key="7">
    <source>
        <dbReference type="SAM" id="MobiDB-lite"/>
    </source>
</evidence>
<comment type="caution">
    <text evidence="8">The sequence shown here is derived from an EMBL/GenBank/DDBJ whole genome shotgun (WGS) entry which is preliminary data.</text>
</comment>
<feature type="region of interest" description="Disordered" evidence="7">
    <location>
        <begin position="152"/>
        <end position="223"/>
    </location>
</feature>
<evidence type="ECO:0000256" key="6">
    <source>
        <dbReference type="ARBA" id="ARBA00029995"/>
    </source>
</evidence>
<evidence type="ECO:0000256" key="1">
    <source>
        <dbReference type="ARBA" id="ARBA00003807"/>
    </source>
</evidence>
<dbReference type="InterPro" id="IPR034455">
    <property type="entry name" value="CNL1"/>
</dbReference>
<dbReference type="RefSeq" id="XP_070863044.1">
    <property type="nucleotide sequence ID" value="XM_070999915.1"/>
</dbReference>
<dbReference type="PANTHER" id="PTHR39145">
    <property type="entry name" value="BIOGENESIS OF LYSOSOME-RELATED ORGANELLES COMPLEX 1 SUBUNIT CNL1"/>
    <property type="match status" value="1"/>
</dbReference>
<dbReference type="GeneID" id="98115468"/>
<dbReference type="EMBL" id="JABSNW010000001">
    <property type="protein sequence ID" value="KAL2891865.1"/>
    <property type="molecule type" value="Genomic_DNA"/>
</dbReference>
<organism evidence="8 9">
    <name type="scientific">Ceratocystis lukuohia</name>
    <dbReference type="NCBI Taxonomy" id="2019550"/>
    <lineage>
        <taxon>Eukaryota</taxon>
        <taxon>Fungi</taxon>
        <taxon>Dikarya</taxon>
        <taxon>Ascomycota</taxon>
        <taxon>Pezizomycotina</taxon>
        <taxon>Sordariomycetes</taxon>
        <taxon>Hypocreomycetidae</taxon>
        <taxon>Microascales</taxon>
        <taxon>Ceratocystidaceae</taxon>
        <taxon>Ceratocystis</taxon>
    </lineage>
</organism>
<feature type="compositionally biased region" description="Basic residues" evidence="7">
    <location>
        <begin position="167"/>
        <end position="180"/>
    </location>
</feature>
<comment type="subcellular location">
    <subcellularLocation>
        <location evidence="2">Cytoplasm</location>
    </subcellularLocation>
</comment>
<comment type="function">
    <text evidence="1">Component of the biogenesis of lysosome-related organelles complex-1 (BLOC-1), a complex that is involved in endosomal cargo sorting.</text>
</comment>
<evidence type="ECO:0000256" key="4">
    <source>
        <dbReference type="ARBA" id="ARBA00014971"/>
    </source>
</evidence>
<comment type="similarity">
    <text evidence="3">Belongs to the BLOC1S4 family.</text>
</comment>
<dbReference type="Proteomes" id="UP001610728">
    <property type="component" value="Unassembled WGS sequence"/>
</dbReference>
<keyword evidence="9" id="KW-1185">Reference proteome</keyword>
<feature type="compositionally biased region" description="Low complexity" evidence="7">
    <location>
        <begin position="182"/>
        <end position="193"/>
    </location>
</feature>
<name>A0ABR4MUA9_9PEZI</name>
<dbReference type="PANTHER" id="PTHR39145:SF1">
    <property type="entry name" value="BIOGENESIS OF LYSOSOME-RELATED ORGANELLES COMPLEX 1 SUBUNIT CNL1"/>
    <property type="match status" value="1"/>
</dbReference>
<evidence type="ECO:0000256" key="5">
    <source>
        <dbReference type="ARBA" id="ARBA00022490"/>
    </source>
</evidence>
<sequence>MPRHSTVLEPDMVFSERQIDIIHQSQAYLESTQFSPSSPHSSRAASKGSSSQSQDLRLDTTSIMLLGQHFDAVMEHVKTQMGQLESQIAQSTLTQHNDATIAMVDADAEMGRLEGYMMRMDELETYFDEISSLRDIIKGNRQRIALLAQQLEETPQAESRAGSTDKRKTHKQGRSSKHGRTSPSSSSSSSSSSKHGAGTLSRHGTPSSSSPLKQASKKSSGKR</sequence>
<evidence type="ECO:0000256" key="2">
    <source>
        <dbReference type="ARBA" id="ARBA00004496"/>
    </source>
</evidence>
<proteinExistence type="inferred from homology"/>
<evidence type="ECO:0000256" key="3">
    <source>
        <dbReference type="ARBA" id="ARBA00007289"/>
    </source>
</evidence>